<comment type="caution">
    <text evidence="2">The sequence shown here is derived from an EMBL/GenBank/DDBJ whole genome shotgun (WGS) entry which is preliminary data.</text>
</comment>
<evidence type="ECO:0000259" key="1">
    <source>
        <dbReference type="PROSITE" id="PS51186"/>
    </source>
</evidence>
<dbReference type="Gene3D" id="3.40.630.30">
    <property type="match status" value="1"/>
</dbReference>
<dbReference type="Pfam" id="PF00583">
    <property type="entry name" value="Acetyltransf_1"/>
    <property type="match status" value="1"/>
</dbReference>
<dbReference type="Proteomes" id="UP001596233">
    <property type="component" value="Unassembled WGS sequence"/>
</dbReference>
<organism evidence="2 3">
    <name type="scientific">Paenibacillus septentrionalis</name>
    <dbReference type="NCBI Taxonomy" id="429342"/>
    <lineage>
        <taxon>Bacteria</taxon>
        <taxon>Bacillati</taxon>
        <taxon>Bacillota</taxon>
        <taxon>Bacilli</taxon>
        <taxon>Bacillales</taxon>
        <taxon>Paenibacillaceae</taxon>
        <taxon>Paenibacillus</taxon>
    </lineage>
</organism>
<dbReference type="EMBL" id="JBHSTE010000003">
    <property type="protein sequence ID" value="MFC6333079.1"/>
    <property type="molecule type" value="Genomic_DNA"/>
</dbReference>
<dbReference type="RefSeq" id="WP_379234162.1">
    <property type="nucleotide sequence ID" value="NZ_JBHSTE010000003.1"/>
</dbReference>
<dbReference type="InterPro" id="IPR016181">
    <property type="entry name" value="Acyl_CoA_acyltransferase"/>
</dbReference>
<reference evidence="3" key="1">
    <citation type="journal article" date="2019" name="Int. J. Syst. Evol. Microbiol.">
        <title>The Global Catalogue of Microorganisms (GCM) 10K type strain sequencing project: providing services to taxonomists for standard genome sequencing and annotation.</title>
        <authorList>
            <consortium name="The Broad Institute Genomics Platform"/>
            <consortium name="The Broad Institute Genome Sequencing Center for Infectious Disease"/>
            <person name="Wu L."/>
            <person name="Ma J."/>
        </authorList>
    </citation>
    <scope>NUCLEOTIDE SEQUENCE [LARGE SCALE GENOMIC DNA]</scope>
    <source>
        <strain evidence="3">PCU 280</strain>
    </source>
</reference>
<dbReference type="InterPro" id="IPR000182">
    <property type="entry name" value="GNAT_dom"/>
</dbReference>
<dbReference type="PROSITE" id="PS51186">
    <property type="entry name" value="GNAT"/>
    <property type="match status" value="1"/>
</dbReference>
<feature type="domain" description="N-acetyltransferase" evidence="1">
    <location>
        <begin position="4"/>
        <end position="157"/>
    </location>
</feature>
<dbReference type="CDD" id="cd04301">
    <property type="entry name" value="NAT_SF"/>
    <property type="match status" value="1"/>
</dbReference>
<name>A0ABW1V3R9_9BACL</name>
<dbReference type="SUPFAM" id="SSF55729">
    <property type="entry name" value="Acyl-CoA N-acyltransferases (Nat)"/>
    <property type="match status" value="1"/>
</dbReference>
<gene>
    <name evidence="2" type="ORF">ACFP56_10625</name>
</gene>
<protein>
    <submittedName>
        <fullName evidence="2">GNAT family N-acetyltransferase</fullName>
    </submittedName>
</protein>
<sequence length="171" mass="20052">MSEINIKRLTTSQEAELLDHKFSEQYKWYKRGDYYQRCLQENIAGSRITLMAYYADQLAGCCHVLLNSEYPYFRDNHIPEINDLNVFVEYRRKRIASKMFDELETIVSHTSRYIGIGVGLYKDYGNAQRMYNSRGYVMDGNGITYKNVQVEPGKSVIVDDDLVIYLIKELK</sequence>
<keyword evidence="3" id="KW-1185">Reference proteome</keyword>
<evidence type="ECO:0000313" key="3">
    <source>
        <dbReference type="Proteomes" id="UP001596233"/>
    </source>
</evidence>
<evidence type="ECO:0000313" key="2">
    <source>
        <dbReference type="EMBL" id="MFC6333079.1"/>
    </source>
</evidence>
<proteinExistence type="predicted"/>
<accession>A0ABW1V3R9</accession>